<dbReference type="Pfam" id="PF12146">
    <property type="entry name" value="Hydrolase_4"/>
    <property type="match status" value="1"/>
</dbReference>
<name>A0A0N0ZMY3_THESC</name>
<dbReference type="PANTHER" id="PTHR22946">
    <property type="entry name" value="DIENELACTONE HYDROLASE DOMAIN-CONTAINING PROTEIN-RELATED"/>
    <property type="match status" value="1"/>
</dbReference>
<feature type="domain" description="Serine aminopeptidase S33" evidence="2">
    <location>
        <begin position="73"/>
        <end position="191"/>
    </location>
</feature>
<dbReference type="PANTHER" id="PTHR22946:SF9">
    <property type="entry name" value="POLYKETIDE TRANSFERASE AF380"/>
    <property type="match status" value="1"/>
</dbReference>
<proteinExistence type="predicted"/>
<sequence>MPWLLGVLLLGVGLAQPLTLPDLWERAYGEGGFRVERVLERNPRFTRVLFSHLSDGLRVYGFANLPLGQGPFPVVVVLHGYVEPSRYQTLAYTAPYADFLAEAGYLVLHPNYRGHPPSEGRPAMGLRHAYAVDVLNLLAEVRKGVLPQADGRRIGLFGHSMGGGIAQVVALVDPRLKGVVLYGSMSGDERRNLERIRYWSGGTRGQELLTLPAKTLAEASAWTYLERVAVPFSVHHGIQDAQVPPEWSWELCRRLKSLGKPVECFSYPAGHLFRGPVDQAFRQRVLAFFGRVLR</sequence>
<organism evidence="3 4">
    <name type="scientific">Thermus scotoductus</name>
    <dbReference type="NCBI Taxonomy" id="37636"/>
    <lineage>
        <taxon>Bacteria</taxon>
        <taxon>Thermotogati</taxon>
        <taxon>Deinococcota</taxon>
        <taxon>Deinococci</taxon>
        <taxon>Thermales</taxon>
        <taxon>Thermaceae</taxon>
        <taxon>Thermus</taxon>
    </lineage>
</organism>
<keyword evidence="1 3" id="KW-0378">Hydrolase</keyword>
<dbReference type="GO" id="GO:0052689">
    <property type="term" value="F:carboxylic ester hydrolase activity"/>
    <property type="evidence" value="ECO:0007669"/>
    <property type="project" value="UniProtKB-ARBA"/>
</dbReference>
<dbReference type="EMBL" id="LJJR01000040">
    <property type="protein sequence ID" value="KPD26449.1"/>
    <property type="molecule type" value="Genomic_DNA"/>
</dbReference>
<comment type="caution">
    <text evidence="3">The sequence shown here is derived from an EMBL/GenBank/DDBJ whole genome shotgun (WGS) entry which is preliminary data.</text>
</comment>
<accession>A0A0N0ZMY3</accession>
<reference evidence="3 4" key="1">
    <citation type="submission" date="2015-09" db="EMBL/GenBank/DDBJ databases">
        <title>Draft genome sequence of Thermus scotoductus strain K1 isolated from a geothermal spring in Nagorno-Karabakh, Armenia.</title>
        <authorList>
            <person name="Saghatelyan A."/>
            <person name="Poghosyan L."/>
            <person name="Panosyan H."/>
            <person name="Birkeland N.-K."/>
        </authorList>
    </citation>
    <scope>NUCLEOTIDE SEQUENCE [LARGE SCALE GENOMIC DNA]</scope>
    <source>
        <strain evidence="3 4">K1</strain>
    </source>
</reference>
<evidence type="ECO:0000313" key="3">
    <source>
        <dbReference type="EMBL" id="KPD26449.1"/>
    </source>
</evidence>
<dbReference type="SUPFAM" id="SSF53474">
    <property type="entry name" value="alpha/beta-Hydrolases"/>
    <property type="match status" value="1"/>
</dbReference>
<dbReference type="InterPro" id="IPR022742">
    <property type="entry name" value="Hydrolase_4"/>
</dbReference>
<gene>
    <name evidence="3" type="ORF">AN926_10375</name>
</gene>
<dbReference type="PATRIC" id="fig|37636.3.peg.1546"/>
<dbReference type="InterPro" id="IPR029058">
    <property type="entry name" value="AB_hydrolase_fold"/>
</dbReference>
<dbReference type="AlphaFoldDB" id="A0A0N0ZMY3"/>
<dbReference type="Proteomes" id="UP000053099">
    <property type="component" value="Unassembled WGS sequence"/>
</dbReference>
<protein>
    <submittedName>
        <fullName evidence="3">Hydrolase</fullName>
    </submittedName>
</protein>
<dbReference type="Gene3D" id="3.40.50.1820">
    <property type="entry name" value="alpha/beta hydrolase"/>
    <property type="match status" value="1"/>
</dbReference>
<dbReference type="InterPro" id="IPR050261">
    <property type="entry name" value="FrsA_esterase"/>
</dbReference>
<evidence type="ECO:0000256" key="1">
    <source>
        <dbReference type="ARBA" id="ARBA00022801"/>
    </source>
</evidence>
<evidence type="ECO:0000313" key="4">
    <source>
        <dbReference type="Proteomes" id="UP000053099"/>
    </source>
</evidence>
<evidence type="ECO:0000259" key="2">
    <source>
        <dbReference type="Pfam" id="PF12146"/>
    </source>
</evidence>